<keyword evidence="2" id="KW-1185">Reference proteome</keyword>
<evidence type="ECO:0000313" key="2">
    <source>
        <dbReference type="Proteomes" id="UP000030645"/>
    </source>
</evidence>
<protein>
    <submittedName>
        <fullName evidence="1">Uncharacterized protein</fullName>
    </submittedName>
</protein>
<dbReference type="AlphaFoldDB" id="W9SLR3"/>
<evidence type="ECO:0000313" key="1">
    <source>
        <dbReference type="EMBL" id="EXC41872.1"/>
    </source>
</evidence>
<name>W9SLR3_9ROSA</name>
<proteinExistence type="predicted"/>
<dbReference type="EMBL" id="KE621879">
    <property type="protein sequence ID" value="EXC41872.1"/>
    <property type="molecule type" value="Genomic_DNA"/>
</dbReference>
<accession>W9SLR3</accession>
<sequence length="67" mass="7472">MRKLSTILRKGQKALQDLELLKILQSEISHELSSNPFQTKEMNLILSLSRGLDSFPTKLGGATPYQG</sequence>
<gene>
    <name evidence="1" type="ORF">L484_000214</name>
</gene>
<reference evidence="2" key="1">
    <citation type="submission" date="2013-01" db="EMBL/GenBank/DDBJ databases">
        <title>Draft Genome Sequence of a Mulberry Tree, Morus notabilis C.K. Schneid.</title>
        <authorList>
            <person name="He N."/>
            <person name="Zhao S."/>
        </authorList>
    </citation>
    <scope>NUCLEOTIDE SEQUENCE</scope>
</reference>
<organism evidence="1 2">
    <name type="scientific">Morus notabilis</name>
    <dbReference type="NCBI Taxonomy" id="981085"/>
    <lineage>
        <taxon>Eukaryota</taxon>
        <taxon>Viridiplantae</taxon>
        <taxon>Streptophyta</taxon>
        <taxon>Embryophyta</taxon>
        <taxon>Tracheophyta</taxon>
        <taxon>Spermatophyta</taxon>
        <taxon>Magnoliopsida</taxon>
        <taxon>eudicotyledons</taxon>
        <taxon>Gunneridae</taxon>
        <taxon>Pentapetalae</taxon>
        <taxon>rosids</taxon>
        <taxon>fabids</taxon>
        <taxon>Rosales</taxon>
        <taxon>Moraceae</taxon>
        <taxon>Moreae</taxon>
        <taxon>Morus</taxon>
    </lineage>
</organism>
<dbReference type="Proteomes" id="UP000030645">
    <property type="component" value="Unassembled WGS sequence"/>
</dbReference>